<feature type="domain" description="HTH gntR-type" evidence="4">
    <location>
        <begin position="4"/>
        <end position="71"/>
    </location>
</feature>
<dbReference type="GO" id="GO:0003700">
    <property type="term" value="F:DNA-binding transcription factor activity"/>
    <property type="evidence" value="ECO:0007669"/>
    <property type="project" value="InterPro"/>
</dbReference>
<dbReference type="SMART" id="SM00895">
    <property type="entry name" value="FCD"/>
    <property type="match status" value="1"/>
</dbReference>
<dbReference type="GO" id="GO:0003677">
    <property type="term" value="F:DNA binding"/>
    <property type="evidence" value="ECO:0007669"/>
    <property type="project" value="UniProtKB-KW"/>
</dbReference>
<organism evidence="5 6">
    <name type="scientific">Donghicola tyrosinivorans</name>
    <dbReference type="NCBI Taxonomy" id="1652492"/>
    <lineage>
        <taxon>Bacteria</taxon>
        <taxon>Pseudomonadati</taxon>
        <taxon>Pseudomonadota</taxon>
        <taxon>Alphaproteobacteria</taxon>
        <taxon>Rhodobacterales</taxon>
        <taxon>Roseobacteraceae</taxon>
        <taxon>Donghicola</taxon>
    </lineage>
</organism>
<dbReference type="InterPro" id="IPR008920">
    <property type="entry name" value="TF_FadR/GntR_C"/>
</dbReference>
<evidence type="ECO:0000256" key="3">
    <source>
        <dbReference type="ARBA" id="ARBA00023163"/>
    </source>
</evidence>
<dbReference type="PANTHER" id="PTHR43537">
    <property type="entry name" value="TRANSCRIPTIONAL REGULATOR, GNTR FAMILY"/>
    <property type="match status" value="1"/>
</dbReference>
<dbReference type="Gene3D" id="1.20.120.530">
    <property type="entry name" value="GntR ligand-binding domain-like"/>
    <property type="match status" value="1"/>
</dbReference>
<evidence type="ECO:0000313" key="5">
    <source>
        <dbReference type="EMBL" id="PRY86407.1"/>
    </source>
</evidence>
<reference evidence="5 6" key="1">
    <citation type="submission" date="2018-03" db="EMBL/GenBank/DDBJ databases">
        <title>Genomic Encyclopedia of Archaeal and Bacterial Type Strains, Phase II (KMG-II): from individual species to whole genera.</title>
        <authorList>
            <person name="Goeker M."/>
        </authorList>
    </citation>
    <scope>NUCLEOTIDE SEQUENCE [LARGE SCALE GENOMIC DNA]</scope>
    <source>
        <strain evidence="5 6">DSM 100212</strain>
    </source>
</reference>
<dbReference type="Pfam" id="PF07729">
    <property type="entry name" value="FCD"/>
    <property type="match status" value="1"/>
</dbReference>
<accession>A0A2T0WI88</accession>
<dbReference type="InterPro" id="IPR036388">
    <property type="entry name" value="WH-like_DNA-bd_sf"/>
</dbReference>
<keyword evidence="3" id="KW-0804">Transcription</keyword>
<name>A0A2T0WI88_9RHOB</name>
<dbReference type="Proteomes" id="UP000238392">
    <property type="component" value="Unassembled WGS sequence"/>
</dbReference>
<dbReference type="AlphaFoldDB" id="A0A2T0WI88"/>
<dbReference type="PROSITE" id="PS50949">
    <property type="entry name" value="HTH_GNTR"/>
    <property type="match status" value="1"/>
</dbReference>
<keyword evidence="6" id="KW-1185">Reference proteome</keyword>
<keyword evidence="1" id="KW-0805">Transcription regulation</keyword>
<sequence>MTSVPAHQIAYQALREKILFGELAPGQAVTILGLTEQLGAGMTPVREAIRRLTAAGALDFQGNRRVYVPRLSRKSVEELVYARLALEPELTRQACLHATPPRIKQLTAIDTALDQAMNNGDIAGYLMGNYQFHHTLYDMADAPILATMADGLWLRFGPSLRVVCGRYGTANLPDNHKLLLTALAAGDADGAATAMEADIKQGMKQLAETLGESDSIDSV</sequence>
<dbReference type="InterPro" id="IPR011711">
    <property type="entry name" value="GntR_C"/>
</dbReference>
<dbReference type="OrthoDB" id="9815654at2"/>
<evidence type="ECO:0000313" key="6">
    <source>
        <dbReference type="Proteomes" id="UP000238392"/>
    </source>
</evidence>
<comment type="caution">
    <text evidence="5">The sequence shown here is derived from an EMBL/GenBank/DDBJ whole genome shotgun (WGS) entry which is preliminary data.</text>
</comment>
<keyword evidence="2 5" id="KW-0238">DNA-binding</keyword>
<dbReference type="SMART" id="SM00345">
    <property type="entry name" value="HTH_GNTR"/>
    <property type="match status" value="1"/>
</dbReference>
<dbReference type="SUPFAM" id="SSF46785">
    <property type="entry name" value="Winged helix' DNA-binding domain"/>
    <property type="match status" value="1"/>
</dbReference>
<dbReference type="Gene3D" id="1.10.10.10">
    <property type="entry name" value="Winged helix-like DNA-binding domain superfamily/Winged helix DNA-binding domain"/>
    <property type="match status" value="1"/>
</dbReference>
<evidence type="ECO:0000259" key="4">
    <source>
        <dbReference type="PROSITE" id="PS50949"/>
    </source>
</evidence>
<gene>
    <name evidence="5" type="ORF">CLV74_11246</name>
</gene>
<evidence type="ECO:0000256" key="2">
    <source>
        <dbReference type="ARBA" id="ARBA00023125"/>
    </source>
</evidence>
<dbReference type="RefSeq" id="WP_106266623.1">
    <property type="nucleotide sequence ID" value="NZ_PVTQ01000012.1"/>
</dbReference>
<dbReference type="PANTHER" id="PTHR43537:SF39">
    <property type="entry name" value="HTH-TYPE TRANSCRIPTIONAL REGULATOR MCBR"/>
    <property type="match status" value="1"/>
</dbReference>
<dbReference type="InterPro" id="IPR000524">
    <property type="entry name" value="Tscrpt_reg_HTH_GntR"/>
</dbReference>
<dbReference type="InterPro" id="IPR036390">
    <property type="entry name" value="WH_DNA-bd_sf"/>
</dbReference>
<proteinExistence type="predicted"/>
<dbReference type="Pfam" id="PF00392">
    <property type="entry name" value="GntR"/>
    <property type="match status" value="1"/>
</dbReference>
<evidence type="ECO:0000256" key="1">
    <source>
        <dbReference type="ARBA" id="ARBA00023015"/>
    </source>
</evidence>
<dbReference type="SUPFAM" id="SSF48008">
    <property type="entry name" value="GntR ligand-binding domain-like"/>
    <property type="match status" value="1"/>
</dbReference>
<protein>
    <submittedName>
        <fullName evidence="5">DNA-binding GntR family transcriptional regulator</fullName>
    </submittedName>
</protein>
<dbReference type="EMBL" id="PVTQ01000012">
    <property type="protein sequence ID" value="PRY86407.1"/>
    <property type="molecule type" value="Genomic_DNA"/>
</dbReference>